<reference evidence="2" key="1">
    <citation type="journal article" date="2019" name="Int. J. Syst. Evol. Microbiol.">
        <title>The Global Catalogue of Microorganisms (GCM) 10K type strain sequencing project: providing services to taxonomists for standard genome sequencing and annotation.</title>
        <authorList>
            <consortium name="The Broad Institute Genomics Platform"/>
            <consortium name="The Broad Institute Genome Sequencing Center for Infectious Disease"/>
            <person name="Wu L."/>
            <person name="Ma J."/>
        </authorList>
    </citation>
    <scope>NUCLEOTIDE SEQUENCE [LARGE SCALE GENOMIC DNA]</scope>
    <source>
        <strain evidence="2">JCM 13518</strain>
    </source>
</reference>
<accession>A0ABP4VT95</accession>
<gene>
    <name evidence="1" type="ORF">GCM10009710_16790</name>
</gene>
<dbReference type="InterPro" id="IPR006311">
    <property type="entry name" value="TAT_signal"/>
</dbReference>
<dbReference type="PROSITE" id="PS51318">
    <property type="entry name" value="TAT"/>
    <property type="match status" value="1"/>
</dbReference>
<dbReference type="Gene3D" id="3.40.190.10">
    <property type="entry name" value="Periplasmic binding protein-like II"/>
    <property type="match status" value="2"/>
</dbReference>
<dbReference type="InterPro" id="IPR011852">
    <property type="entry name" value="TRAP_TAXI"/>
</dbReference>
<dbReference type="Proteomes" id="UP001501057">
    <property type="component" value="Unassembled WGS sequence"/>
</dbReference>
<name>A0ABP4VT95_9ACTN</name>
<dbReference type="Pfam" id="PF16868">
    <property type="entry name" value="NMT1_3"/>
    <property type="match status" value="1"/>
</dbReference>
<dbReference type="NCBIfam" id="TIGR02122">
    <property type="entry name" value="TRAP_TAXI"/>
    <property type="match status" value="1"/>
</dbReference>
<dbReference type="RefSeq" id="WP_344199982.1">
    <property type="nucleotide sequence ID" value="NZ_BAAAME010000004.1"/>
</dbReference>
<dbReference type="PANTHER" id="PTHR42941:SF1">
    <property type="entry name" value="SLL1037 PROTEIN"/>
    <property type="match status" value="1"/>
</dbReference>
<evidence type="ECO:0000313" key="2">
    <source>
        <dbReference type="Proteomes" id="UP001501057"/>
    </source>
</evidence>
<dbReference type="PROSITE" id="PS51257">
    <property type="entry name" value="PROKAR_LIPOPROTEIN"/>
    <property type="match status" value="1"/>
</dbReference>
<dbReference type="EMBL" id="BAAAME010000004">
    <property type="protein sequence ID" value="GAA1737190.1"/>
    <property type="molecule type" value="Genomic_DNA"/>
</dbReference>
<keyword evidence="2" id="KW-1185">Reference proteome</keyword>
<evidence type="ECO:0000313" key="1">
    <source>
        <dbReference type="EMBL" id="GAA1737190.1"/>
    </source>
</evidence>
<proteinExistence type="predicted"/>
<organism evidence="1 2">
    <name type="scientific">Aeromicrobium alkaliterrae</name>
    <dbReference type="NCBI Taxonomy" id="302168"/>
    <lineage>
        <taxon>Bacteria</taxon>
        <taxon>Bacillati</taxon>
        <taxon>Actinomycetota</taxon>
        <taxon>Actinomycetes</taxon>
        <taxon>Propionibacteriales</taxon>
        <taxon>Nocardioidaceae</taxon>
        <taxon>Aeromicrobium</taxon>
    </lineage>
</organism>
<protein>
    <submittedName>
        <fullName evidence="1">TAXI family TRAP transporter solute-binding subunit</fullName>
    </submittedName>
</protein>
<dbReference type="PANTHER" id="PTHR42941">
    <property type="entry name" value="SLL1037 PROTEIN"/>
    <property type="match status" value="1"/>
</dbReference>
<comment type="caution">
    <text evidence="1">The sequence shown here is derived from an EMBL/GenBank/DDBJ whole genome shotgun (WGS) entry which is preliminary data.</text>
</comment>
<dbReference type="SUPFAM" id="SSF53850">
    <property type="entry name" value="Periplasmic binding protein-like II"/>
    <property type="match status" value="1"/>
</dbReference>
<sequence length="326" mass="33780">MGHEVGRRLFLAGAASVVAAPLIAACARSVPWADASGRLRIATGNPGAVFDRYGAALAREVGVVMPEVSSSVVISGGSVGNVEHLLAGTADVGFCLGDAARLAHDGAPPFTAPTGVVAIARLYDSFLQVVVPRDSPIVAVRDLAGRRLASGQVGSGTKLVVERCLRAAGLTDGDTEQLGLSLEDSTAALERGEVDALAFVSGFPVAALVDLGRRMPLRAIDLGDLVASLASDFAGQYVAGPFPAGPYGLPEAVETVSITTYMLATPQLADDVAHGFASVIFDRQDVLSRTVPDIRQPTAAAGIFTQPIPLHPGALRYFQERDERAE</sequence>